<feature type="domain" description="Small ribosomal subunit protein uS4 N-terminal" evidence="13">
    <location>
        <begin position="3"/>
        <end position="96"/>
    </location>
</feature>
<dbReference type="InterPro" id="IPR005709">
    <property type="entry name" value="Ribosomal_uS4_bac-type"/>
</dbReference>
<dbReference type="GO" id="GO:0015935">
    <property type="term" value="C:small ribosomal subunit"/>
    <property type="evidence" value="ECO:0007669"/>
    <property type="project" value="InterPro"/>
</dbReference>
<dbReference type="AlphaFoldDB" id="F4A2V7"/>
<dbReference type="PROSITE" id="PS00632">
    <property type="entry name" value="RIBOSOMAL_S4"/>
    <property type="match status" value="1"/>
</dbReference>
<dbReference type="SUPFAM" id="SSF55174">
    <property type="entry name" value="Alpha-L RNA-binding motif"/>
    <property type="match status" value="1"/>
</dbReference>
<dbReference type="OrthoDB" id="9803672at2"/>
<reference evidence="15" key="1">
    <citation type="submission" date="2010-11" db="EMBL/GenBank/DDBJ databases">
        <title>The complete genome of Mahella australiensis DSM 15567.</title>
        <authorList>
            <consortium name="US DOE Joint Genome Institute (JGI-PGF)"/>
            <person name="Lucas S."/>
            <person name="Copeland A."/>
            <person name="Lapidus A."/>
            <person name="Bruce D."/>
            <person name="Goodwin L."/>
            <person name="Pitluck S."/>
            <person name="Kyrpides N."/>
            <person name="Mavromatis K."/>
            <person name="Pagani I."/>
            <person name="Ivanova N."/>
            <person name="Teshima H."/>
            <person name="Brettin T."/>
            <person name="Detter J.C."/>
            <person name="Han C."/>
            <person name="Tapia R."/>
            <person name="Land M."/>
            <person name="Hauser L."/>
            <person name="Markowitz V."/>
            <person name="Cheng J.-F."/>
            <person name="Hugenholtz P."/>
            <person name="Woyke T."/>
            <person name="Wu D."/>
            <person name="Spring S."/>
            <person name="Pukall R."/>
            <person name="Steenblock K."/>
            <person name="Schneider S."/>
            <person name="Klenk H.-P."/>
            <person name="Eisen J.A."/>
        </authorList>
    </citation>
    <scope>NUCLEOTIDE SEQUENCE [LARGE SCALE GENOMIC DNA]</scope>
    <source>
        <strain evidence="15">DSM 15567 / CIP 107919 / 50-1 BON</strain>
    </source>
</reference>
<evidence type="ECO:0000256" key="3">
    <source>
        <dbReference type="ARBA" id="ARBA00007465"/>
    </source>
</evidence>
<keyword evidence="7 10" id="KW-0687">Ribonucleoprotein</keyword>
<evidence type="ECO:0000256" key="10">
    <source>
        <dbReference type="HAMAP-Rule" id="MF_01306"/>
    </source>
</evidence>
<dbReference type="Proteomes" id="UP000008457">
    <property type="component" value="Chromosome"/>
</dbReference>
<dbReference type="InterPro" id="IPR002942">
    <property type="entry name" value="S4_RNA-bd"/>
</dbReference>
<dbReference type="GO" id="GO:0042274">
    <property type="term" value="P:ribosomal small subunit biogenesis"/>
    <property type="evidence" value="ECO:0007669"/>
    <property type="project" value="TreeGrafter"/>
</dbReference>
<dbReference type="InterPro" id="IPR036986">
    <property type="entry name" value="S4_RNA-bd_sf"/>
</dbReference>
<dbReference type="NCBIfam" id="TIGR01017">
    <property type="entry name" value="rpsD_bact"/>
    <property type="match status" value="1"/>
</dbReference>
<dbReference type="Pfam" id="PF00163">
    <property type="entry name" value="Ribosomal_S4"/>
    <property type="match status" value="1"/>
</dbReference>
<dbReference type="EMBL" id="CP002360">
    <property type="protein sequence ID" value="AEE97300.1"/>
    <property type="molecule type" value="Genomic_DNA"/>
</dbReference>
<reference evidence="14 15" key="2">
    <citation type="journal article" date="2011" name="Stand. Genomic Sci.">
        <title>Complete genome sequence of Mahella australiensis type strain (50-1 BON).</title>
        <authorList>
            <person name="Sikorski J."/>
            <person name="Teshima H."/>
            <person name="Nolan M."/>
            <person name="Lucas S."/>
            <person name="Hammon N."/>
            <person name="Deshpande S."/>
            <person name="Cheng J.F."/>
            <person name="Pitluck S."/>
            <person name="Liolios K."/>
            <person name="Pagani I."/>
            <person name="Ivanova N."/>
            <person name="Huntemann M."/>
            <person name="Mavromatis K."/>
            <person name="Ovchinikova G."/>
            <person name="Pati A."/>
            <person name="Tapia R."/>
            <person name="Han C."/>
            <person name="Goodwin L."/>
            <person name="Chen A."/>
            <person name="Palaniappan K."/>
            <person name="Land M."/>
            <person name="Hauser L."/>
            <person name="Ngatchou-Djao O.D."/>
            <person name="Rohde M."/>
            <person name="Pukall R."/>
            <person name="Spring S."/>
            <person name="Abt B."/>
            <person name="Goker M."/>
            <person name="Detter J.C."/>
            <person name="Woyke T."/>
            <person name="Bristow J."/>
            <person name="Markowitz V."/>
            <person name="Hugenholtz P."/>
            <person name="Eisen J.A."/>
            <person name="Kyrpides N.C."/>
            <person name="Klenk H.P."/>
            <person name="Lapidus A."/>
        </authorList>
    </citation>
    <scope>NUCLEOTIDE SEQUENCE [LARGE SCALE GENOMIC DNA]</scope>
    <source>
        <strain evidence="15">DSM 15567 / CIP 107919 / 50-1 BON</strain>
    </source>
</reference>
<dbReference type="GO" id="GO:0006412">
    <property type="term" value="P:translation"/>
    <property type="evidence" value="ECO:0007669"/>
    <property type="project" value="UniProtKB-UniRule"/>
</dbReference>
<proteinExistence type="inferred from homology"/>
<evidence type="ECO:0000313" key="15">
    <source>
        <dbReference type="Proteomes" id="UP000008457"/>
    </source>
</evidence>
<dbReference type="PANTHER" id="PTHR11831:SF4">
    <property type="entry name" value="SMALL RIBOSOMAL SUBUNIT PROTEIN US4M"/>
    <property type="match status" value="1"/>
</dbReference>
<dbReference type="PANTHER" id="PTHR11831">
    <property type="entry name" value="30S 40S RIBOSOMAL PROTEIN"/>
    <property type="match status" value="1"/>
</dbReference>
<dbReference type="HAMAP" id="MF_01306_B">
    <property type="entry name" value="Ribosomal_uS4_B"/>
    <property type="match status" value="1"/>
</dbReference>
<dbReference type="Gene3D" id="3.10.290.10">
    <property type="entry name" value="RNA-binding S4 domain"/>
    <property type="match status" value="1"/>
</dbReference>
<evidence type="ECO:0000256" key="5">
    <source>
        <dbReference type="ARBA" id="ARBA00022884"/>
    </source>
</evidence>
<dbReference type="KEGG" id="mas:Mahau_2128"/>
<feature type="domain" description="RNA-binding S4" evidence="12">
    <location>
        <begin position="97"/>
        <end position="161"/>
    </location>
</feature>
<dbReference type="CDD" id="cd00165">
    <property type="entry name" value="S4"/>
    <property type="match status" value="1"/>
</dbReference>
<evidence type="ECO:0000313" key="14">
    <source>
        <dbReference type="EMBL" id="AEE97300.1"/>
    </source>
</evidence>
<dbReference type="Gene3D" id="1.10.1050.10">
    <property type="entry name" value="Ribosomal Protein S4 Delta 41, Chain A, domain 1"/>
    <property type="match status" value="1"/>
</dbReference>
<sequence>MARYIDSVCKQCRAEGMKLYLKGERCYNKCSFDKRPVAPGVHSQSRRKQSEYGLQLREKQKAKRVYGVLEDQFRRYFEMAERMKGITGENLLQLLERRLDNTVYRIGFADSRAQARQLVRHGHITVNGRKVNIPSYSVKPGDIIAVKGSSRQLEIFKALQDKTPRTIPAWLQVDMENYTANVVAMPAREDIDIPIEEHLIVELYSK</sequence>
<gene>
    <name evidence="10" type="primary">rpsD</name>
    <name evidence="14" type="ordered locus">Mahau_2128</name>
</gene>
<keyword evidence="4 10" id="KW-0699">rRNA-binding</keyword>
<dbReference type="GO" id="GO:0019843">
    <property type="term" value="F:rRNA binding"/>
    <property type="evidence" value="ECO:0007669"/>
    <property type="project" value="UniProtKB-UniRule"/>
</dbReference>
<evidence type="ECO:0000256" key="4">
    <source>
        <dbReference type="ARBA" id="ARBA00022730"/>
    </source>
</evidence>
<dbReference type="InterPro" id="IPR001912">
    <property type="entry name" value="Ribosomal_uS4_N"/>
</dbReference>
<dbReference type="FunFam" id="1.10.1050.10:FF:000001">
    <property type="entry name" value="30S ribosomal protein S4"/>
    <property type="match status" value="1"/>
</dbReference>
<name>F4A2V7_MAHA5</name>
<dbReference type="SMART" id="SM01390">
    <property type="entry name" value="Ribosomal_S4"/>
    <property type="match status" value="1"/>
</dbReference>
<comment type="similarity">
    <text evidence="3 10 11">Belongs to the universal ribosomal protein uS4 family.</text>
</comment>
<evidence type="ECO:0000256" key="1">
    <source>
        <dbReference type="ARBA" id="ARBA00003004"/>
    </source>
</evidence>
<dbReference type="eggNOG" id="COG0522">
    <property type="taxonomic scope" value="Bacteria"/>
</dbReference>
<dbReference type="InterPro" id="IPR022801">
    <property type="entry name" value="Ribosomal_uS4"/>
</dbReference>
<accession>F4A2V7</accession>
<dbReference type="NCBIfam" id="NF003717">
    <property type="entry name" value="PRK05327.1"/>
    <property type="match status" value="1"/>
</dbReference>
<organism evidence="14 15">
    <name type="scientific">Mahella australiensis (strain DSM 15567 / CIP 107919 / 50-1 BON)</name>
    <dbReference type="NCBI Taxonomy" id="697281"/>
    <lineage>
        <taxon>Bacteria</taxon>
        <taxon>Bacillati</taxon>
        <taxon>Bacillota</taxon>
        <taxon>Clostridia</taxon>
        <taxon>Thermoanaerobacterales</taxon>
        <taxon>Thermoanaerobacterales Family IV. Incertae Sedis</taxon>
        <taxon>Mahella</taxon>
    </lineage>
</organism>
<dbReference type="PROSITE" id="PS50889">
    <property type="entry name" value="S4"/>
    <property type="match status" value="1"/>
</dbReference>
<evidence type="ECO:0000256" key="6">
    <source>
        <dbReference type="ARBA" id="ARBA00022980"/>
    </source>
</evidence>
<evidence type="ECO:0000256" key="8">
    <source>
        <dbReference type="ARBA" id="ARBA00025813"/>
    </source>
</evidence>
<keyword evidence="6 10" id="KW-0689">Ribosomal protein</keyword>
<dbReference type="GO" id="GO:0003735">
    <property type="term" value="F:structural constituent of ribosome"/>
    <property type="evidence" value="ECO:0007669"/>
    <property type="project" value="InterPro"/>
</dbReference>
<keyword evidence="5 10" id="KW-0694">RNA-binding</keyword>
<evidence type="ECO:0000259" key="13">
    <source>
        <dbReference type="SMART" id="SM01390"/>
    </source>
</evidence>
<evidence type="ECO:0000259" key="12">
    <source>
        <dbReference type="SMART" id="SM00363"/>
    </source>
</evidence>
<evidence type="ECO:0000256" key="11">
    <source>
        <dbReference type="RuleBase" id="RU003699"/>
    </source>
</evidence>
<evidence type="ECO:0000256" key="9">
    <source>
        <dbReference type="ARBA" id="ARBA00035254"/>
    </source>
</evidence>
<comment type="subunit">
    <text evidence="8 10">Part of the 30S ribosomal subunit. Contacts protein S5. The interaction surface between S4 and S5 is involved in control of translational fidelity.</text>
</comment>
<keyword evidence="15" id="KW-1185">Reference proteome</keyword>
<evidence type="ECO:0000256" key="2">
    <source>
        <dbReference type="ARBA" id="ARBA00003866"/>
    </source>
</evidence>
<dbReference type="Pfam" id="PF01479">
    <property type="entry name" value="S4"/>
    <property type="match status" value="1"/>
</dbReference>
<dbReference type="RefSeq" id="WP_013781728.1">
    <property type="nucleotide sequence ID" value="NC_015520.1"/>
</dbReference>
<dbReference type="InterPro" id="IPR018079">
    <property type="entry name" value="Ribosomal_uS4_CS"/>
</dbReference>
<comment type="function">
    <text evidence="1 10">With S5 and S12 plays an important role in translational accuracy.</text>
</comment>
<comment type="function">
    <text evidence="2 10">One of the primary rRNA binding proteins, it binds directly to 16S rRNA where it nucleates assembly of the body of the 30S subunit.</text>
</comment>
<dbReference type="SMART" id="SM00363">
    <property type="entry name" value="S4"/>
    <property type="match status" value="1"/>
</dbReference>
<evidence type="ECO:0000256" key="7">
    <source>
        <dbReference type="ARBA" id="ARBA00023274"/>
    </source>
</evidence>
<dbReference type="FunFam" id="3.10.290.10:FF:000001">
    <property type="entry name" value="30S ribosomal protein S4"/>
    <property type="match status" value="1"/>
</dbReference>
<dbReference type="HOGENOM" id="CLU_092403_0_2_9"/>
<dbReference type="STRING" id="697281.Mahau_2128"/>
<protein>
    <recommendedName>
        <fullName evidence="9 10">Small ribosomal subunit protein uS4</fullName>
    </recommendedName>
</protein>